<reference evidence="1 2" key="1">
    <citation type="submission" date="2020-05" db="EMBL/GenBank/DDBJ databases">
        <title>Gimesia benthica sp. nov., a novel planctomycete isolated from a deep-sea water sample of the Northwest Indian Ocean.</title>
        <authorList>
            <person name="Wang J."/>
            <person name="Ruan C."/>
            <person name="Song L."/>
            <person name="Zhu Y."/>
            <person name="Li A."/>
            <person name="Zheng X."/>
            <person name="Wang L."/>
            <person name="Lu Z."/>
            <person name="Huang Y."/>
            <person name="Du W."/>
            <person name="Zhou Y."/>
            <person name="Huang L."/>
            <person name="Dai X."/>
        </authorList>
    </citation>
    <scope>NUCLEOTIDE SEQUENCE [LARGE SCALE GENOMIC DNA]</scope>
    <source>
        <strain evidence="1 2">YYQ-30</strain>
    </source>
</reference>
<comment type="caution">
    <text evidence="1">The sequence shown here is derived from an EMBL/GenBank/DDBJ whole genome shotgun (WGS) entry which is preliminary data.</text>
</comment>
<dbReference type="Proteomes" id="UP000572377">
    <property type="component" value="Unassembled WGS sequence"/>
</dbReference>
<dbReference type="AlphaFoldDB" id="A0A849L6Z6"/>
<protein>
    <submittedName>
        <fullName evidence="1">Phage tail tape measure protein</fullName>
    </submittedName>
</protein>
<dbReference type="RefSeq" id="WP_171326767.1">
    <property type="nucleotide sequence ID" value="NZ_JABFBC010000003.1"/>
</dbReference>
<evidence type="ECO:0000313" key="1">
    <source>
        <dbReference type="EMBL" id="NNU81912.1"/>
    </source>
</evidence>
<keyword evidence="2" id="KW-1185">Reference proteome</keyword>
<proteinExistence type="predicted"/>
<gene>
    <name evidence="1" type="ORF">HMH01_15855</name>
</gene>
<dbReference type="EMBL" id="JABFBC010000003">
    <property type="protein sequence ID" value="NNU81912.1"/>
    <property type="molecule type" value="Genomic_DNA"/>
</dbReference>
<evidence type="ECO:0000313" key="2">
    <source>
        <dbReference type="Proteomes" id="UP000572377"/>
    </source>
</evidence>
<name>A0A849L6Z6_9RHOB</name>
<organism evidence="1 2">
    <name type="scientific">Halovulum dunhuangense</name>
    <dbReference type="NCBI Taxonomy" id="1505036"/>
    <lineage>
        <taxon>Bacteria</taxon>
        <taxon>Pseudomonadati</taxon>
        <taxon>Pseudomonadota</taxon>
        <taxon>Alphaproteobacteria</taxon>
        <taxon>Rhodobacterales</taxon>
        <taxon>Paracoccaceae</taxon>
        <taxon>Halovulum</taxon>
    </lineage>
</organism>
<sequence length="216" mass="21743">MTEAEQAVARLEETLMALEGTIGGTEAVTAAFRAEMEEAAGSMRGAGAEAGSLARTFGSSLKGAVNDLIFDGARLSEVLTGVGRGLTNGVLTAAMRPVQDALGGALGGLFGGAFAKGAAFSSGQVRAFASGGVIDGPTRFPMRGGRVGLMGEAGPEAIMPLARGPDGRLGVRAGGGGRPVQVVVNISTPDVEGFRRSRSQIAAELGRALGQGRRNQ</sequence>
<accession>A0A849L6Z6</accession>